<dbReference type="EMBL" id="JABFAA010353027">
    <property type="protein sequence ID" value="MBA0702672.1"/>
    <property type="molecule type" value="Genomic_DNA"/>
</dbReference>
<dbReference type="Gene3D" id="3.30.160.60">
    <property type="entry name" value="Classic Zinc Finger"/>
    <property type="match status" value="1"/>
</dbReference>
<dbReference type="Proteomes" id="UP000593577">
    <property type="component" value="Unassembled WGS sequence"/>
</dbReference>
<evidence type="ECO:0000256" key="4">
    <source>
        <dbReference type="ARBA" id="ARBA00022833"/>
    </source>
</evidence>
<comment type="subcellular location">
    <subcellularLocation>
        <location evidence="1">Nucleus</location>
    </subcellularLocation>
</comment>
<dbReference type="PANTHER" id="PTHR47287">
    <property type="entry name" value="C2H2 AND C2HC ZINC FINGERS SUPERFAMILY PROTEIN"/>
    <property type="match status" value="1"/>
</dbReference>
<dbReference type="InterPro" id="IPR013087">
    <property type="entry name" value="Znf_C2H2_type"/>
</dbReference>
<evidence type="ECO:0000313" key="8">
    <source>
        <dbReference type="EMBL" id="MBA0702672.1"/>
    </source>
</evidence>
<keyword evidence="2" id="KW-0479">Metal-binding</keyword>
<dbReference type="CDD" id="cd06222">
    <property type="entry name" value="RNase_H_like"/>
    <property type="match status" value="1"/>
</dbReference>
<protein>
    <recommendedName>
        <fullName evidence="7">C2H2-type domain-containing protein</fullName>
    </recommendedName>
</protein>
<dbReference type="PANTHER" id="PTHR47287:SF9">
    <property type="entry name" value="ZINC FINGER PROTEIN 4-LIKE"/>
    <property type="match status" value="1"/>
</dbReference>
<feature type="domain" description="C2H2-type" evidence="7">
    <location>
        <begin position="84"/>
        <end position="111"/>
    </location>
</feature>
<reference evidence="8 9" key="1">
    <citation type="journal article" date="2019" name="Genome Biol. Evol.">
        <title>Insights into the evolution of the New World diploid cottons (Gossypium, subgenus Houzingenia) based on genome sequencing.</title>
        <authorList>
            <person name="Grover C.E."/>
            <person name="Arick M.A. 2nd"/>
            <person name="Thrash A."/>
            <person name="Conover J.L."/>
            <person name="Sanders W.S."/>
            <person name="Peterson D.G."/>
            <person name="Frelichowski J.E."/>
            <person name="Scheffler J.A."/>
            <person name="Scheffler B.E."/>
            <person name="Wendel J.F."/>
        </authorList>
    </citation>
    <scope>NUCLEOTIDE SEQUENCE [LARGE SCALE GENOMIC DNA]</scope>
    <source>
        <strain evidence="8">185</strain>
        <tissue evidence="8">Leaf</tissue>
    </source>
</reference>
<dbReference type="PROSITE" id="PS00028">
    <property type="entry name" value="ZINC_FINGER_C2H2_1"/>
    <property type="match status" value="1"/>
</dbReference>
<gene>
    <name evidence="8" type="ORF">Goari_020568</name>
</gene>
<evidence type="ECO:0000256" key="5">
    <source>
        <dbReference type="ARBA" id="ARBA00023242"/>
    </source>
</evidence>
<dbReference type="InterPro" id="IPR036397">
    <property type="entry name" value="RNaseH_sf"/>
</dbReference>
<dbReference type="AlphaFoldDB" id="A0A7J8YTK0"/>
<keyword evidence="3 6" id="KW-0863">Zinc-finger</keyword>
<evidence type="ECO:0000256" key="1">
    <source>
        <dbReference type="ARBA" id="ARBA00004123"/>
    </source>
</evidence>
<proteinExistence type="predicted"/>
<dbReference type="Pfam" id="PF13456">
    <property type="entry name" value="RVT_3"/>
    <property type="match status" value="1"/>
</dbReference>
<dbReference type="InterPro" id="IPR012337">
    <property type="entry name" value="RNaseH-like_sf"/>
</dbReference>
<dbReference type="InterPro" id="IPR044730">
    <property type="entry name" value="RNase_H-like_dom_plant"/>
</dbReference>
<dbReference type="SUPFAM" id="SSF53098">
    <property type="entry name" value="Ribonuclease H-like"/>
    <property type="match status" value="1"/>
</dbReference>
<dbReference type="InterPro" id="IPR002156">
    <property type="entry name" value="RNaseH_domain"/>
</dbReference>
<dbReference type="Gene3D" id="3.30.420.10">
    <property type="entry name" value="Ribonuclease H-like superfamily/Ribonuclease H"/>
    <property type="match status" value="1"/>
</dbReference>
<organism evidence="8 9">
    <name type="scientific">Gossypium aridum</name>
    <name type="common">American cotton</name>
    <name type="synonym">Erioxylum aridum</name>
    <dbReference type="NCBI Taxonomy" id="34290"/>
    <lineage>
        <taxon>Eukaryota</taxon>
        <taxon>Viridiplantae</taxon>
        <taxon>Streptophyta</taxon>
        <taxon>Embryophyta</taxon>
        <taxon>Tracheophyta</taxon>
        <taxon>Spermatophyta</taxon>
        <taxon>Magnoliopsida</taxon>
        <taxon>eudicotyledons</taxon>
        <taxon>Gunneridae</taxon>
        <taxon>Pentapetalae</taxon>
        <taxon>rosids</taxon>
        <taxon>malvids</taxon>
        <taxon>Malvales</taxon>
        <taxon>Malvaceae</taxon>
        <taxon>Malvoideae</taxon>
        <taxon>Gossypium</taxon>
    </lineage>
</organism>
<dbReference type="GO" id="GO:0005634">
    <property type="term" value="C:nucleus"/>
    <property type="evidence" value="ECO:0007669"/>
    <property type="project" value="UniProtKB-SubCell"/>
</dbReference>
<keyword evidence="4" id="KW-0862">Zinc</keyword>
<dbReference type="InterPro" id="IPR036236">
    <property type="entry name" value="Znf_C2H2_sf"/>
</dbReference>
<evidence type="ECO:0000256" key="6">
    <source>
        <dbReference type="PROSITE-ProRule" id="PRU00042"/>
    </source>
</evidence>
<comment type="caution">
    <text evidence="8">The sequence shown here is derived from an EMBL/GenBank/DDBJ whole genome shotgun (WGS) entry which is preliminary data.</text>
</comment>
<evidence type="ECO:0000256" key="3">
    <source>
        <dbReference type="ARBA" id="ARBA00022771"/>
    </source>
</evidence>
<sequence length="346" mass="38198">METLCVKLPCSSDTCSISPPSNGETQNMMNATKLKEKASVDDVHEHPKPSGFHLPLGDESVELRLSSMISSPKPQQQSSKGRAFTCGFCSKQFSTSQALGGHQNAHKQERAIAKRRKEMDVGALAPQQYPFYSYSTLSQGSLYGSFNRSLGIKMDAMIQKPPISGYPWNSLGYRFGHGGIVMDGLQSQKSSVLPTPASTIAPKKWTSSIDFHVSASEDYHRNDADDDDDSGLDLPFLAMTENWTDFCTDGAVKAMTRTATFGGVLSFGNGDWIMGYNRSFGNCLVFYVELWGILDGLTLIQDKLFEGVMIEADSLEVVKTIQDSSLTISNLSLIRRIYRLLARFRH</sequence>
<keyword evidence="9" id="KW-1185">Reference proteome</keyword>
<dbReference type="Pfam" id="PF13912">
    <property type="entry name" value="zf-C2H2_6"/>
    <property type="match status" value="1"/>
</dbReference>
<accession>A0A7J8YTK0</accession>
<dbReference type="SUPFAM" id="SSF57667">
    <property type="entry name" value="beta-beta-alpha zinc fingers"/>
    <property type="match status" value="1"/>
</dbReference>
<keyword evidence="5" id="KW-0539">Nucleus</keyword>
<name>A0A7J8YTK0_GOSAI</name>
<dbReference type="InterPro" id="IPR044246">
    <property type="entry name" value="ZFP3-like"/>
</dbReference>
<evidence type="ECO:0000256" key="2">
    <source>
        <dbReference type="ARBA" id="ARBA00022723"/>
    </source>
</evidence>
<dbReference type="PROSITE" id="PS50157">
    <property type="entry name" value="ZINC_FINGER_C2H2_2"/>
    <property type="match status" value="1"/>
</dbReference>
<evidence type="ECO:0000259" key="7">
    <source>
        <dbReference type="PROSITE" id="PS50157"/>
    </source>
</evidence>
<evidence type="ECO:0000313" key="9">
    <source>
        <dbReference type="Proteomes" id="UP000593577"/>
    </source>
</evidence>
<dbReference type="GO" id="GO:0003676">
    <property type="term" value="F:nucleic acid binding"/>
    <property type="evidence" value="ECO:0007669"/>
    <property type="project" value="InterPro"/>
</dbReference>
<dbReference type="GO" id="GO:0008270">
    <property type="term" value="F:zinc ion binding"/>
    <property type="evidence" value="ECO:0007669"/>
    <property type="project" value="UniProtKB-KW"/>
</dbReference>
<dbReference type="GO" id="GO:0009788">
    <property type="term" value="P:negative regulation of abscisic acid-activated signaling pathway"/>
    <property type="evidence" value="ECO:0007669"/>
    <property type="project" value="InterPro"/>
</dbReference>
<dbReference type="GO" id="GO:0004523">
    <property type="term" value="F:RNA-DNA hybrid ribonuclease activity"/>
    <property type="evidence" value="ECO:0007669"/>
    <property type="project" value="InterPro"/>
</dbReference>